<sequence length="317" mass="35918">MVIIKGCLNRASDFSRPSITEAGVTLAELIKKKSSIGQIISNEVFTWTDYRLKLEENAHLHNRLKQRQTGSFNPSNLLNASTTREILHSLIDLMSFLPETVSSKFADTLERILTVRGFLTNGGYNMVGSVFTGMTWLSESAQADLFRRMCLANPNENFRRDLDEDLRNNLPSDSAECERWTTISLKSQEYIIEGIKQRLASIVCELKPLRYRPPLYSEILGYKRKVSEHSPDIEESTSTQLLLYAVFICDPAQPETLMFQFLQAIQPEPTWGQEAVKIIIPTASWIWGLGAGKPKCLATNPRTRQPWEAVMALLMSL</sequence>
<accession>A0AAV9X0B7</accession>
<dbReference type="EMBL" id="JAVHJO010000012">
    <property type="protein sequence ID" value="KAK6531786.1"/>
    <property type="molecule type" value="Genomic_DNA"/>
</dbReference>
<protein>
    <submittedName>
        <fullName evidence="1">Uncharacterized protein</fullName>
    </submittedName>
</protein>
<organism evidence="1 2">
    <name type="scientific">Orbilia ellipsospora</name>
    <dbReference type="NCBI Taxonomy" id="2528407"/>
    <lineage>
        <taxon>Eukaryota</taxon>
        <taxon>Fungi</taxon>
        <taxon>Dikarya</taxon>
        <taxon>Ascomycota</taxon>
        <taxon>Pezizomycotina</taxon>
        <taxon>Orbiliomycetes</taxon>
        <taxon>Orbiliales</taxon>
        <taxon>Orbiliaceae</taxon>
        <taxon>Orbilia</taxon>
    </lineage>
</organism>
<dbReference type="AlphaFoldDB" id="A0AAV9X0B7"/>
<keyword evidence="2" id="KW-1185">Reference proteome</keyword>
<name>A0AAV9X0B7_9PEZI</name>
<dbReference type="Proteomes" id="UP001365542">
    <property type="component" value="Unassembled WGS sequence"/>
</dbReference>
<reference evidence="1 2" key="1">
    <citation type="submission" date="2019-10" db="EMBL/GenBank/DDBJ databases">
        <authorList>
            <person name="Palmer J.M."/>
        </authorList>
    </citation>
    <scope>NUCLEOTIDE SEQUENCE [LARGE SCALE GENOMIC DNA]</scope>
    <source>
        <strain evidence="1 2">TWF694</strain>
    </source>
</reference>
<evidence type="ECO:0000313" key="1">
    <source>
        <dbReference type="EMBL" id="KAK6531786.1"/>
    </source>
</evidence>
<proteinExistence type="predicted"/>
<evidence type="ECO:0000313" key="2">
    <source>
        <dbReference type="Proteomes" id="UP001365542"/>
    </source>
</evidence>
<gene>
    <name evidence="1" type="ORF">TWF694_002953</name>
</gene>
<comment type="caution">
    <text evidence="1">The sequence shown here is derived from an EMBL/GenBank/DDBJ whole genome shotgun (WGS) entry which is preliminary data.</text>
</comment>